<dbReference type="OrthoDB" id="5358918at2759"/>
<evidence type="ECO:0000313" key="2">
    <source>
        <dbReference type="Proteomes" id="UP000015100"/>
    </source>
</evidence>
<proteinExistence type="predicted"/>
<comment type="caution">
    <text evidence="1">The sequence shown here is derived from an EMBL/GenBank/DDBJ whole genome shotgun (WGS) entry which is preliminary data.</text>
</comment>
<reference evidence="1 2" key="1">
    <citation type="journal article" date="2013" name="PLoS Genet.">
        <title>Genomic mechanisms accounting for the adaptation to parasitism in nematode-trapping fungi.</title>
        <authorList>
            <person name="Meerupati T."/>
            <person name="Andersson K.M."/>
            <person name="Friman E."/>
            <person name="Kumar D."/>
            <person name="Tunlid A."/>
            <person name="Ahren D."/>
        </authorList>
    </citation>
    <scope>NUCLEOTIDE SEQUENCE [LARGE SCALE GENOMIC DNA]</scope>
    <source>
        <strain evidence="1 2">CBS 200.50</strain>
    </source>
</reference>
<dbReference type="AlphaFoldDB" id="S8BCJ0"/>
<dbReference type="HOGENOM" id="CLU_1481942_0_0_1"/>
<protein>
    <submittedName>
        <fullName evidence="1">Uncharacterized protein</fullName>
    </submittedName>
</protein>
<keyword evidence="2" id="KW-1185">Reference proteome</keyword>
<dbReference type="Proteomes" id="UP000015100">
    <property type="component" value="Unassembled WGS sequence"/>
</dbReference>
<dbReference type="OMA" id="KIICERH"/>
<name>S8BCJ0_DACHA</name>
<organism evidence="1 2">
    <name type="scientific">Dactylellina haptotyla (strain CBS 200.50)</name>
    <name type="common">Nematode-trapping fungus</name>
    <name type="synonym">Monacrosporium haptotylum</name>
    <dbReference type="NCBI Taxonomy" id="1284197"/>
    <lineage>
        <taxon>Eukaryota</taxon>
        <taxon>Fungi</taxon>
        <taxon>Dikarya</taxon>
        <taxon>Ascomycota</taxon>
        <taxon>Pezizomycotina</taxon>
        <taxon>Orbiliomycetes</taxon>
        <taxon>Orbiliales</taxon>
        <taxon>Orbiliaceae</taxon>
        <taxon>Dactylellina</taxon>
    </lineage>
</organism>
<dbReference type="EMBL" id="AQGS01000814">
    <property type="protein sequence ID" value="EPS36908.1"/>
    <property type="molecule type" value="Genomic_DNA"/>
</dbReference>
<sequence length="182" mass="21551">MLKSGKLDCKEFLRPRQEFLRASLSKPRPWLARPIYHNVQFVLEHLGRSSEPVERNRLQNIKDLLEKMAKLDNHTTFISAAIDEIFGIMQKQQASLERKLSSLRKQQIHNERLIDELKKTYDSSWKSLRSDLKAQQDVLAIEEELRLTFLKELKIICERHGATPHNHIWWKASNTREKFSYS</sequence>
<gene>
    <name evidence="1" type="ORF">H072_9524</name>
</gene>
<evidence type="ECO:0000313" key="1">
    <source>
        <dbReference type="EMBL" id="EPS36908.1"/>
    </source>
</evidence>
<accession>S8BCJ0</accession>
<reference evidence="2" key="2">
    <citation type="submission" date="2013-04" db="EMBL/GenBank/DDBJ databases">
        <title>Genomic mechanisms accounting for the adaptation to parasitism in nematode-trapping fungi.</title>
        <authorList>
            <person name="Ahren D.G."/>
        </authorList>
    </citation>
    <scope>NUCLEOTIDE SEQUENCE [LARGE SCALE GENOMIC DNA]</scope>
    <source>
        <strain evidence="2">CBS 200.50</strain>
    </source>
</reference>